<proteinExistence type="predicted"/>
<dbReference type="EMBL" id="BLXT01004960">
    <property type="protein sequence ID" value="GFO18487.1"/>
    <property type="molecule type" value="Genomic_DNA"/>
</dbReference>
<organism evidence="1 2">
    <name type="scientific">Plakobranchus ocellatus</name>
    <dbReference type="NCBI Taxonomy" id="259542"/>
    <lineage>
        <taxon>Eukaryota</taxon>
        <taxon>Metazoa</taxon>
        <taxon>Spiralia</taxon>
        <taxon>Lophotrochozoa</taxon>
        <taxon>Mollusca</taxon>
        <taxon>Gastropoda</taxon>
        <taxon>Heterobranchia</taxon>
        <taxon>Euthyneura</taxon>
        <taxon>Panpulmonata</taxon>
        <taxon>Sacoglossa</taxon>
        <taxon>Placobranchoidea</taxon>
        <taxon>Plakobranchidae</taxon>
        <taxon>Plakobranchus</taxon>
    </lineage>
</organism>
<dbReference type="AlphaFoldDB" id="A0AAV4BGG6"/>
<dbReference type="Proteomes" id="UP000735302">
    <property type="component" value="Unassembled WGS sequence"/>
</dbReference>
<sequence length="110" mass="12078">MVGDTVQAAFYVLTPRGSATIGQNLILALGLQMNEATMKIRAVTDNSKDVVQENPCLLSNKLGTFPDYQHEIMVTDDAVTSAKKLCPVPLARSQKVSESWVFVYSQSTKR</sequence>
<protein>
    <submittedName>
        <fullName evidence="1">Uncharacterized protein</fullName>
    </submittedName>
</protein>
<name>A0AAV4BGG6_9GAST</name>
<gene>
    <name evidence="1" type="ORF">PoB_004499200</name>
</gene>
<accession>A0AAV4BGG6</accession>
<keyword evidence="2" id="KW-1185">Reference proteome</keyword>
<comment type="caution">
    <text evidence="1">The sequence shown here is derived from an EMBL/GenBank/DDBJ whole genome shotgun (WGS) entry which is preliminary data.</text>
</comment>
<evidence type="ECO:0000313" key="1">
    <source>
        <dbReference type="EMBL" id="GFO18487.1"/>
    </source>
</evidence>
<reference evidence="1 2" key="1">
    <citation type="journal article" date="2021" name="Elife">
        <title>Chloroplast acquisition without the gene transfer in kleptoplastic sea slugs, Plakobranchus ocellatus.</title>
        <authorList>
            <person name="Maeda T."/>
            <person name="Takahashi S."/>
            <person name="Yoshida T."/>
            <person name="Shimamura S."/>
            <person name="Takaki Y."/>
            <person name="Nagai Y."/>
            <person name="Toyoda A."/>
            <person name="Suzuki Y."/>
            <person name="Arimoto A."/>
            <person name="Ishii H."/>
            <person name="Satoh N."/>
            <person name="Nishiyama T."/>
            <person name="Hasebe M."/>
            <person name="Maruyama T."/>
            <person name="Minagawa J."/>
            <person name="Obokata J."/>
            <person name="Shigenobu S."/>
        </authorList>
    </citation>
    <scope>NUCLEOTIDE SEQUENCE [LARGE SCALE GENOMIC DNA]</scope>
</reference>
<evidence type="ECO:0000313" key="2">
    <source>
        <dbReference type="Proteomes" id="UP000735302"/>
    </source>
</evidence>